<dbReference type="EC" id="1.1.1.49" evidence="7"/>
<feature type="binding site" evidence="7">
    <location>
        <position position="159"/>
    </location>
    <ligand>
        <name>NADP(+)</name>
        <dbReference type="ChEBI" id="CHEBI:58349"/>
    </ligand>
</feature>
<keyword evidence="4 7" id="KW-0521">NADP</keyword>
<feature type="domain" description="Glucose-6-phosphate dehydrogenase C-terminal" evidence="9">
    <location>
        <begin position="200"/>
        <end position="497"/>
    </location>
</feature>
<dbReference type="PIRSF" id="PIRSF000110">
    <property type="entry name" value="G6PD"/>
    <property type="match status" value="1"/>
</dbReference>
<dbReference type="PROSITE" id="PS00069">
    <property type="entry name" value="G6P_DEHYDROGENASE"/>
    <property type="match status" value="1"/>
</dbReference>
<feature type="binding site" evidence="7">
    <location>
        <position position="246"/>
    </location>
    <ligand>
        <name>substrate</name>
    </ligand>
</feature>
<feature type="binding site" evidence="7">
    <location>
        <position position="356"/>
    </location>
    <ligand>
        <name>substrate</name>
    </ligand>
</feature>
<comment type="function">
    <text evidence="7">Catalyzes the oxidation of glucose 6-phosphate to 6-phosphogluconolactone.</text>
</comment>
<dbReference type="SUPFAM" id="SSF51735">
    <property type="entry name" value="NAD(P)-binding Rossmann-fold domains"/>
    <property type="match status" value="1"/>
</dbReference>
<comment type="similarity">
    <text evidence="2 7">Belongs to the glucose-6-phosphate dehydrogenase family.</text>
</comment>
<keyword evidence="11" id="KW-1185">Reference proteome</keyword>
<feature type="binding site" evidence="7">
    <location>
        <position position="227"/>
    </location>
    <ligand>
        <name>substrate</name>
    </ligand>
</feature>
<feature type="binding site" evidence="7">
    <location>
        <position position="50"/>
    </location>
    <ligand>
        <name>NADP(+)</name>
        <dbReference type="ChEBI" id="CHEBI:58349"/>
    </ligand>
</feature>
<evidence type="ECO:0000313" key="11">
    <source>
        <dbReference type="Proteomes" id="UP000192569"/>
    </source>
</evidence>
<dbReference type="Pfam" id="PF00479">
    <property type="entry name" value="G6PD_N"/>
    <property type="match status" value="1"/>
</dbReference>
<evidence type="ECO:0000259" key="8">
    <source>
        <dbReference type="Pfam" id="PF00479"/>
    </source>
</evidence>
<feature type="binding site" evidence="7">
    <location>
        <position position="189"/>
    </location>
    <ligand>
        <name>substrate</name>
    </ligand>
</feature>
<dbReference type="PRINTS" id="PR00079">
    <property type="entry name" value="G6PDHDRGNASE"/>
</dbReference>
<evidence type="ECO:0000256" key="5">
    <source>
        <dbReference type="ARBA" id="ARBA00023002"/>
    </source>
</evidence>
<dbReference type="GO" id="GO:0004345">
    <property type="term" value="F:glucose-6-phosphate dehydrogenase activity"/>
    <property type="evidence" value="ECO:0007669"/>
    <property type="project" value="UniProtKB-UniRule"/>
</dbReference>
<dbReference type="InterPro" id="IPR036291">
    <property type="entry name" value="NAD(P)-bd_dom_sf"/>
</dbReference>
<dbReference type="Pfam" id="PF02781">
    <property type="entry name" value="G6PD_C"/>
    <property type="match status" value="1"/>
</dbReference>
<sequence>MAEGHHIESALFVIFGATGDLARRKLFPALYNLSAEGILPSGVAIVGVGRRPFDLAYFREKFILPALLDNSRLAGNLLHNFSSFAQRCYYFSLDLRDSSRYRELKNFLDQLDWEWGVQGNRVFYLALAPELFGPVVANLKEQGFLDKGPRSWKRVLVEKPFGWDLDSARALNRELTQAFPEEDIYRIDHYLGKEMIQNIMVIRFANAFFEPVWNNKYIDHIQITSSEKIGVGERAAYYDRAGALRDMLQNHMLQLVALIAMEPPVGLDAQAIRLEKAKVFRSLQPFTRERILQDIVRGQYGPGYIDGEPVPGYREEAGIPADSVTETFLAVKLFVNTFRWAGVPFYLRTGKRLPAKVTEIIIQFKPLPEILYFKEYGELLPNVLVIRVQPLEGIFVQLNAKRPGTNNYIVPIRLDFCQNCGVGTNSPEAYERLLYDALRGDATLFTGWEEVEYAWKFVDPIAQAWATIPVHFPNYAAGEWGPPEARVLIERDGRRWWESPAYMMYPGPFTQVCQYIKGSRAGNPG</sequence>
<feature type="active site" description="Proton acceptor" evidence="7">
    <location>
        <position position="251"/>
    </location>
</feature>
<dbReference type="InterPro" id="IPR001282">
    <property type="entry name" value="G6P_DH"/>
</dbReference>
<dbReference type="GO" id="GO:0050661">
    <property type="term" value="F:NADP binding"/>
    <property type="evidence" value="ECO:0007669"/>
    <property type="project" value="UniProtKB-UniRule"/>
</dbReference>
<dbReference type="Proteomes" id="UP000192569">
    <property type="component" value="Chromosome I"/>
</dbReference>
<dbReference type="PANTHER" id="PTHR23429:SF0">
    <property type="entry name" value="GLUCOSE-6-PHOSPHATE 1-DEHYDROGENASE"/>
    <property type="match status" value="1"/>
</dbReference>
<dbReference type="HAMAP" id="MF_00966">
    <property type="entry name" value="G6PD"/>
    <property type="match status" value="1"/>
</dbReference>
<evidence type="ECO:0000256" key="6">
    <source>
        <dbReference type="ARBA" id="ARBA00023277"/>
    </source>
</evidence>
<keyword evidence="3 7" id="KW-0313">Glucose metabolism</keyword>
<gene>
    <name evidence="7" type="primary">zwf</name>
    <name evidence="10" type="ORF">SAMN00808754_0271</name>
</gene>
<comment type="catalytic activity">
    <reaction evidence="7">
        <text>D-glucose 6-phosphate + NADP(+) = 6-phospho-D-glucono-1,5-lactone + NADPH + H(+)</text>
        <dbReference type="Rhea" id="RHEA:15841"/>
        <dbReference type="ChEBI" id="CHEBI:15378"/>
        <dbReference type="ChEBI" id="CHEBI:57783"/>
        <dbReference type="ChEBI" id="CHEBI:57955"/>
        <dbReference type="ChEBI" id="CHEBI:58349"/>
        <dbReference type="ChEBI" id="CHEBI:61548"/>
        <dbReference type="EC" id="1.1.1.49"/>
    </reaction>
</comment>
<dbReference type="UniPathway" id="UPA00115">
    <property type="reaction ID" value="UER00408"/>
</dbReference>
<feature type="binding site" evidence="7">
    <location>
        <position position="193"/>
    </location>
    <ligand>
        <name>substrate</name>
    </ligand>
</feature>
<evidence type="ECO:0000256" key="3">
    <source>
        <dbReference type="ARBA" id="ARBA00022526"/>
    </source>
</evidence>
<evidence type="ECO:0000256" key="4">
    <source>
        <dbReference type="ARBA" id="ARBA00022857"/>
    </source>
</evidence>
<feature type="domain" description="Glucose-6-phosphate dehydrogenase NAD-binding" evidence="8">
    <location>
        <begin position="13"/>
        <end position="198"/>
    </location>
</feature>
<accession>A0A1W1VA90</accession>
<dbReference type="SUPFAM" id="SSF55347">
    <property type="entry name" value="Glyceraldehyde-3-phosphate dehydrogenase-like, C-terminal domain"/>
    <property type="match status" value="1"/>
</dbReference>
<reference evidence="10 11" key="1">
    <citation type="submission" date="2017-04" db="EMBL/GenBank/DDBJ databases">
        <authorList>
            <person name="Afonso C.L."/>
            <person name="Miller P.J."/>
            <person name="Scott M.A."/>
            <person name="Spackman E."/>
            <person name="Goraichik I."/>
            <person name="Dimitrov K.M."/>
            <person name="Suarez D.L."/>
            <person name="Swayne D.E."/>
        </authorList>
    </citation>
    <scope>NUCLEOTIDE SEQUENCE [LARGE SCALE GENOMIC DNA]</scope>
    <source>
        <strain evidence="10 11">ToBE</strain>
    </source>
</reference>
<proteinExistence type="inferred from homology"/>
<organism evidence="10 11">
    <name type="scientific">Thermanaeromonas toyohensis ToBE</name>
    <dbReference type="NCBI Taxonomy" id="698762"/>
    <lineage>
        <taxon>Bacteria</taxon>
        <taxon>Bacillati</taxon>
        <taxon>Bacillota</taxon>
        <taxon>Clostridia</taxon>
        <taxon>Neomoorellales</taxon>
        <taxon>Neomoorellaceae</taxon>
        <taxon>Thermanaeromonas</taxon>
    </lineage>
</organism>
<dbReference type="GO" id="GO:0005829">
    <property type="term" value="C:cytosol"/>
    <property type="evidence" value="ECO:0007669"/>
    <property type="project" value="TreeGrafter"/>
</dbReference>
<dbReference type="Gene3D" id="3.30.360.10">
    <property type="entry name" value="Dihydrodipicolinate Reductase, domain 2"/>
    <property type="match status" value="1"/>
</dbReference>
<name>A0A1W1VA90_9FIRM</name>
<keyword evidence="6 7" id="KW-0119">Carbohydrate metabolism</keyword>
<dbReference type="GO" id="GO:0009051">
    <property type="term" value="P:pentose-phosphate shunt, oxidative branch"/>
    <property type="evidence" value="ECO:0007669"/>
    <property type="project" value="TreeGrafter"/>
</dbReference>
<dbReference type="Gene3D" id="3.40.50.720">
    <property type="entry name" value="NAD(P)-binding Rossmann-like Domain"/>
    <property type="match status" value="1"/>
</dbReference>
<dbReference type="GO" id="GO:0006006">
    <property type="term" value="P:glucose metabolic process"/>
    <property type="evidence" value="ECO:0007669"/>
    <property type="project" value="UniProtKB-KW"/>
</dbReference>
<evidence type="ECO:0000259" key="9">
    <source>
        <dbReference type="Pfam" id="PF02781"/>
    </source>
</evidence>
<evidence type="ECO:0000256" key="7">
    <source>
        <dbReference type="HAMAP-Rule" id="MF_00966"/>
    </source>
</evidence>
<evidence type="ECO:0000256" key="2">
    <source>
        <dbReference type="ARBA" id="ARBA00009975"/>
    </source>
</evidence>
<dbReference type="InterPro" id="IPR022674">
    <property type="entry name" value="G6P_DH_NAD-bd"/>
</dbReference>
<evidence type="ECO:0000256" key="1">
    <source>
        <dbReference type="ARBA" id="ARBA00004937"/>
    </source>
</evidence>
<evidence type="ECO:0000313" key="10">
    <source>
        <dbReference type="EMBL" id="SMB90272.1"/>
    </source>
</evidence>
<dbReference type="EMBL" id="LT838272">
    <property type="protein sequence ID" value="SMB90272.1"/>
    <property type="molecule type" value="Genomic_DNA"/>
</dbReference>
<dbReference type="InterPro" id="IPR019796">
    <property type="entry name" value="G6P_DH_AS"/>
</dbReference>
<keyword evidence="5 7" id="KW-0560">Oxidoreductase</keyword>
<feature type="binding site" evidence="7">
    <location>
        <position position="351"/>
    </location>
    <ligand>
        <name>substrate</name>
    </ligand>
</feature>
<feature type="binding site" evidence="7">
    <location>
        <begin position="94"/>
        <end position="95"/>
    </location>
    <ligand>
        <name>NADP(+)</name>
        <dbReference type="ChEBI" id="CHEBI:58349"/>
    </ligand>
</feature>
<dbReference type="STRING" id="698762.SAMN00808754_0271"/>
<dbReference type="NCBIfam" id="TIGR00871">
    <property type="entry name" value="zwf"/>
    <property type="match status" value="1"/>
</dbReference>
<comment type="pathway">
    <text evidence="1 7">Carbohydrate degradation; pentose phosphate pathway; D-ribulose 5-phosphate from D-glucose 6-phosphate (oxidative stage): step 1/3.</text>
</comment>
<dbReference type="InterPro" id="IPR022675">
    <property type="entry name" value="G6P_DH_C"/>
</dbReference>
<protein>
    <recommendedName>
        <fullName evidence="7">Glucose-6-phosphate 1-dehydrogenase</fullName>
        <shortName evidence="7">G6PD</shortName>
        <ecNumber evidence="7">1.1.1.49</ecNumber>
    </recommendedName>
</protein>
<dbReference type="PANTHER" id="PTHR23429">
    <property type="entry name" value="GLUCOSE-6-PHOSPHATE 1-DEHYDROGENASE G6PD"/>
    <property type="match status" value="1"/>
</dbReference>
<feature type="binding site" evidence="7">
    <location>
        <begin position="16"/>
        <end position="23"/>
    </location>
    <ligand>
        <name>NADP(+)</name>
        <dbReference type="ChEBI" id="CHEBI:58349"/>
    </ligand>
</feature>
<dbReference type="AlphaFoldDB" id="A0A1W1VA90"/>